<dbReference type="GO" id="GO:0031251">
    <property type="term" value="C:PAN complex"/>
    <property type="evidence" value="ECO:0007669"/>
    <property type="project" value="TreeGrafter"/>
</dbReference>
<evidence type="ECO:0000256" key="2">
    <source>
        <dbReference type="ARBA" id="ARBA00022490"/>
    </source>
</evidence>
<keyword evidence="2" id="KW-0963">Cytoplasm</keyword>
<dbReference type="InterPro" id="IPR001680">
    <property type="entry name" value="WD40_rpt"/>
</dbReference>
<keyword evidence="4" id="KW-0507">mRNA processing</keyword>
<dbReference type="OrthoDB" id="16516at2759"/>
<evidence type="ECO:0000256" key="4">
    <source>
        <dbReference type="ARBA" id="ARBA00022664"/>
    </source>
</evidence>
<evidence type="ECO:0000256" key="1">
    <source>
        <dbReference type="ARBA" id="ARBA00004496"/>
    </source>
</evidence>
<dbReference type="FunFam" id="3.30.420.10:FF:000028">
    <property type="entry name" value="PAN2-PAN3 deadenylation complex catalytic subunit PAN2"/>
    <property type="match status" value="1"/>
</dbReference>
<dbReference type="Gene3D" id="3.30.420.10">
    <property type="entry name" value="Ribonuclease H-like superfamily/Ribonuclease H"/>
    <property type="match status" value="1"/>
</dbReference>
<dbReference type="GO" id="GO:0006397">
    <property type="term" value="P:mRNA processing"/>
    <property type="evidence" value="ECO:0007669"/>
    <property type="project" value="UniProtKB-KW"/>
</dbReference>
<dbReference type="SUPFAM" id="SSF53098">
    <property type="entry name" value="Ribonuclease H-like"/>
    <property type="match status" value="1"/>
</dbReference>
<evidence type="ECO:0000259" key="10">
    <source>
        <dbReference type="PROSITE" id="PS50235"/>
    </source>
</evidence>
<dbReference type="SMART" id="SM00320">
    <property type="entry name" value="WD40"/>
    <property type="match status" value="3"/>
</dbReference>
<dbReference type="Gene3D" id="3.90.70.10">
    <property type="entry name" value="Cysteine proteinases"/>
    <property type="match status" value="1"/>
</dbReference>
<proteinExistence type="predicted"/>
<dbReference type="GO" id="GO:0003676">
    <property type="term" value="F:nucleic acid binding"/>
    <property type="evidence" value="ECO:0007669"/>
    <property type="project" value="InterPro"/>
</dbReference>
<dbReference type="SUPFAM" id="SSF54001">
    <property type="entry name" value="Cysteine proteinases"/>
    <property type="match status" value="1"/>
</dbReference>
<feature type="domain" description="USP" evidence="10">
    <location>
        <begin position="491"/>
        <end position="833"/>
    </location>
</feature>
<dbReference type="InterPro" id="IPR028889">
    <property type="entry name" value="USP"/>
</dbReference>
<dbReference type="InterPro" id="IPR036397">
    <property type="entry name" value="RNaseH_sf"/>
</dbReference>
<dbReference type="Proteomes" id="UP000305067">
    <property type="component" value="Unassembled WGS sequence"/>
</dbReference>
<evidence type="ECO:0000313" key="12">
    <source>
        <dbReference type="Proteomes" id="UP000305067"/>
    </source>
</evidence>
<accession>A0A5C3R0G7</accession>
<protein>
    <submittedName>
        <fullName evidence="11">Ubiquitin carboxyl-terminal hydrolase-domain-containing protein</fullName>
    </submittedName>
</protein>
<dbReference type="Pfam" id="PF20770">
    <property type="entry name" value="PAN2_N"/>
    <property type="match status" value="1"/>
</dbReference>
<evidence type="ECO:0000256" key="8">
    <source>
        <dbReference type="ARBA" id="ARBA00022839"/>
    </source>
</evidence>
<dbReference type="PROSITE" id="PS50235">
    <property type="entry name" value="USP_3"/>
    <property type="match status" value="1"/>
</dbReference>
<dbReference type="Pfam" id="PF13423">
    <property type="entry name" value="UCH_1"/>
    <property type="match status" value="1"/>
</dbReference>
<dbReference type="InterPro" id="IPR038765">
    <property type="entry name" value="Papain-like_cys_pep_sf"/>
</dbReference>
<comment type="subcellular location">
    <subcellularLocation>
        <location evidence="1">Cytoplasm</location>
    </subcellularLocation>
</comment>
<keyword evidence="5" id="KW-0540">Nuclease</keyword>
<dbReference type="GO" id="GO:0046872">
    <property type="term" value="F:metal ion binding"/>
    <property type="evidence" value="ECO:0007669"/>
    <property type="project" value="UniProtKB-KW"/>
</dbReference>
<dbReference type="SUPFAM" id="SSF50978">
    <property type="entry name" value="WD40 repeat-like"/>
    <property type="match status" value="1"/>
</dbReference>
<keyword evidence="8" id="KW-0269">Exonuclease</keyword>
<dbReference type="GO" id="GO:0000932">
    <property type="term" value="C:P-body"/>
    <property type="evidence" value="ECO:0007669"/>
    <property type="project" value="TreeGrafter"/>
</dbReference>
<keyword evidence="7 11" id="KW-0378">Hydrolase</keyword>
<evidence type="ECO:0000313" key="11">
    <source>
        <dbReference type="EMBL" id="TFL07786.1"/>
    </source>
</evidence>
<dbReference type="InterPro" id="IPR028881">
    <property type="entry name" value="PAN2_UCH_dom"/>
</dbReference>
<dbReference type="InterPro" id="IPR036322">
    <property type="entry name" value="WD40_repeat_dom_sf"/>
</dbReference>
<reference evidence="11 12" key="1">
    <citation type="journal article" date="2019" name="Nat. Ecol. Evol.">
        <title>Megaphylogeny resolves global patterns of mushroom evolution.</title>
        <authorList>
            <person name="Varga T."/>
            <person name="Krizsan K."/>
            <person name="Foldi C."/>
            <person name="Dima B."/>
            <person name="Sanchez-Garcia M."/>
            <person name="Sanchez-Ramirez S."/>
            <person name="Szollosi G.J."/>
            <person name="Szarkandi J.G."/>
            <person name="Papp V."/>
            <person name="Albert L."/>
            <person name="Andreopoulos W."/>
            <person name="Angelini C."/>
            <person name="Antonin V."/>
            <person name="Barry K.W."/>
            <person name="Bougher N.L."/>
            <person name="Buchanan P."/>
            <person name="Buyck B."/>
            <person name="Bense V."/>
            <person name="Catcheside P."/>
            <person name="Chovatia M."/>
            <person name="Cooper J."/>
            <person name="Damon W."/>
            <person name="Desjardin D."/>
            <person name="Finy P."/>
            <person name="Geml J."/>
            <person name="Haridas S."/>
            <person name="Hughes K."/>
            <person name="Justo A."/>
            <person name="Karasinski D."/>
            <person name="Kautmanova I."/>
            <person name="Kiss B."/>
            <person name="Kocsube S."/>
            <person name="Kotiranta H."/>
            <person name="LaButti K.M."/>
            <person name="Lechner B.E."/>
            <person name="Liimatainen K."/>
            <person name="Lipzen A."/>
            <person name="Lukacs Z."/>
            <person name="Mihaltcheva S."/>
            <person name="Morgado L.N."/>
            <person name="Niskanen T."/>
            <person name="Noordeloos M.E."/>
            <person name="Ohm R.A."/>
            <person name="Ortiz-Santana B."/>
            <person name="Ovrebo C."/>
            <person name="Racz N."/>
            <person name="Riley R."/>
            <person name="Savchenko A."/>
            <person name="Shiryaev A."/>
            <person name="Soop K."/>
            <person name="Spirin V."/>
            <person name="Szebenyi C."/>
            <person name="Tomsovsky M."/>
            <person name="Tulloss R.E."/>
            <person name="Uehling J."/>
            <person name="Grigoriev I.V."/>
            <person name="Vagvolgyi C."/>
            <person name="Papp T."/>
            <person name="Martin F.M."/>
            <person name="Miettinen O."/>
            <person name="Hibbett D.S."/>
            <person name="Nagy L.G."/>
        </authorList>
    </citation>
    <scope>NUCLEOTIDE SEQUENCE [LARGE SCALE GENOMIC DNA]</scope>
    <source>
        <strain evidence="11 12">CBS 309.79</strain>
    </source>
</reference>
<evidence type="ECO:0000256" key="3">
    <source>
        <dbReference type="ARBA" id="ARBA00022574"/>
    </source>
</evidence>
<dbReference type="AlphaFoldDB" id="A0A5C3R0G7"/>
<dbReference type="InterPro" id="IPR015943">
    <property type="entry name" value="WD40/YVTN_repeat-like_dom_sf"/>
</dbReference>
<gene>
    <name evidence="11" type="ORF">BDV98DRAFT_520953</name>
</gene>
<feature type="compositionally biased region" description="Polar residues" evidence="9">
    <location>
        <begin position="1160"/>
        <end position="1171"/>
    </location>
</feature>
<dbReference type="InterPro" id="IPR050785">
    <property type="entry name" value="PAN2-PAN3_catalytic_subunit"/>
</dbReference>
<dbReference type="PANTHER" id="PTHR15728">
    <property type="entry name" value="DEADENYLATION COMPLEX CATALYTIC SUBUNIT PAN2"/>
    <property type="match status" value="1"/>
</dbReference>
<dbReference type="InterPro" id="IPR013520">
    <property type="entry name" value="Ribonucl_H"/>
</dbReference>
<evidence type="ECO:0000256" key="7">
    <source>
        <dbReference type="ARBA" id="ARBA00022801"/>
    </source>
</evidence>
<dbReference type="CDD" id="cd06143">
    <property type="entry name" value="PAN2_exo"/>
    <property type="match status" value="1"/>
</dbReference>
<dbReference type="GO" id="GO:0004535">
    <property type="term" value="F:poly(A)-specific ribonuclease activity"/>
    <property type="evidence" value="ECO:0007669"/>
    <property type="project" value="TreeGrafter"/>
</dbReference>
<dbReference type="Pfam" id="PF00929">
    <property type="entry name" value="RNase_T"/>
    <property type="match status" value="1"/>
</dbReference>
<evidence type="ECO:0000256" key="6">
    <source>
        <dbReference type="ARBA" id="ARBA00022723"/>
    </source>
</evidence>
<evidence type="ECO:0000256" key="9">
    <source>
        <dbReference type="SAM" id="MobiDB-lite"/>
    </source>
</evidence>
<dbReference type="InterPro" id="IPR048841">
    <property type="entry name" value="PAN2_N"/>
</dbReference>
<keyword evidence="3" id="KW-0853">WD repeat</keyword>
<feature type="region of interest" description="Disordered" evidence="9">
    <location>
        <begin position="331"/>
        <end position="355"/>
    </location>
</feature>
<dbReference type="SMART" id="SM00479">
    <property type="entry name" value="EXOIII"/>
    <property type="match status" value="1"/>
</dbReference>
<name>A0A5C3R0G7_9AGAR</name>
<dbReference type="PANTHER" id="PTHR15728:SF0">
    <property type="entry name" value="PAN2-PAN3 DEADENYLATION COMPLEX CATALYTIC SUBUNIT PAN2"/>
    <property type="match status" value="1"/>
</dbReference>
<dbReference type="Gene3D" id="2.130.10.10">
    <property type="entry name" value="YVTN repeat-like/Quinoprotein amine dehydrogenase"/>
    <property type="match status" value="1"/>
</dbReference>
<feature type="region of interest" description="Disordered" evidence="9">
    <location>
        <begin position="1122"/>
        <end position="1171"/>
    </location>
</feature>
<dbReference type="GO" id="GO:0000289">
    <property type="term" value="P:nuclear-transcribed mRNA poly(A) tail shortening"/>
    <property type="evidence" value="ECO:0007669"/>
    <property type="project" value="TreeGrafter"/>
</dbReference>
<dbReference type="InterPro" id="IPR012337">
    <property type="entry name" value="RNaseH-like_sf"/>
</dbReference>
<organism evidence="11 12">
    <name type="scientific">Pterulicium gracile</name>
    <dbReference type="NCBI Taxonomy" id="1884261"/>
    <lineage>
        <taxon>Eukaryota</taxon>
        <taxon>Fungi</taxon>
        <taxon>Dikarya</taxon>
        <taxon>Basidiomycota</taxon>
        <taxon>Agaricomycotina</taxon>
        <taxon>Agaricomycetes</taxon>
        <taxon>Agaricomycetidae</taxon>
        <taxon>Agaricales</taxon>
        <taxon>Pleurotineae</taxon>
        <taxon>Pterulaceae</taxon>
        <taxon>Pterulicium</taxon>
    </lineage>
</organism>
<sequence>MPTYTPVSPIHTYSAANNGISALAFDPVADTLWTGLVNGTVVARHSAAHPFRGITINVKAGAVSKISAGENHIRALGAGSPGLGSWTKGGANEWFYHHSSTDATSNATITAFSPESNSARQLAIASTALELMFIDSMTGVYVRRVNTPSMINHLSFSHSLLVSGSLDGYVRVHDSRTGMKSDRNSSALGRAHQGSIHGLQCSGNYVFTVGFGIRHSHTVPDNFVKVFDLRAMRALPPVPFSDGAAYINVVPRRSSSICVTSNTGIVQILDVNNLNSPEANEFHALDLPSAAHITATAISPTGAYIAFSDAHGSIHLLSAAAEATDVTLPFNGTTDSQPPTLPHEQEPPEEIEWTDSTPLNSIGLPYYKEPLLSSWSEVLGPRKSTGTYFPPPARIPFQRLSLRYSENIGYSSLPKEFKGTRNVTILPNKGRNGKQGARFRSDKGKDSLANVASFDSLTDEIPKEYRHVEIEYSKFGVEDFDFDYYNKTPYSGLETHIFNSYTNSLVQVLHHCSPVTRLATSHIAIDCRVERCLLCELGFVSRMLEDSKGRNCQSSNFCKTVGLIAEGVDNSLVDYGREPHLVTKPVDRIQAFHRFLIDQLAERANIFPVPSIRIGRSASFAQPTLASPMSQLIGLTWTETKSCTSCKFFQEQVKDSHVFNLSYLGVREKEGRDFESIVKSSLFKHITHKASCQGCRHTTNHVTHRTIASKNLPPVLALNASCHSEEHLKLWINTGKSRFLPAGNIQIRGNGVGADEAAVEYRVRALVVQTAGKHKHPHLSAIIRVSDAEKRGAEFKSPWFVFNDFVVTNVTEDDALGFSGSWKVPAIVYLERVDIDSMLNLSCLPQQMNPAILCRDTSISQNRMPSMIKQRLLTYDKLPKPGTKIAIDSEFVAMQQEDSEHRSDGSKKVIRPAIYGLARVSVLRGDENEGEVPFIDDHIHTTEPIVDYVTQYSGIKYGDLDPTLSPHTLTPLKVVYKKLRLLVDLGCVFIGHGLTKDFRTINIHVPPEQVVDTVDIYYLASRGRRLSLKFLTWYMLDKRIQDGVHDSIEDARFALMLYRKHQQLKDEGKWKETLEELYKVGRQQNWQVPPAPDDLMFEQTMANMIQSTNTMDIRAQQGFPTTPVKRFNSQQHQGGPSGYPTSQPGTPGGGPGAYPRMGTPETSYYRNNMGM</sequence>
<keyword evidence="6" id="KW-0479">Metal-binding</keyword>
<evidence type="ECO:0000256" key="5">
    <source>
        <dbReference type="ARBA" id="ARBA00022722"/>
    </source>
</evidence>
<dbReference type="EMBL" id="ML178814">
    <property type="protein sequence ID" value="TFL07786.1"/>
    <property type="molecule type" value="Genomic_DNA"/>
</dbReference>
<keyword evidence="12" id="KW-1185">Reference proteome</keyword>
<dbReference type="STRING" id="1884261.A0A5C3R0G7"/>